<proteinExistence type="predicted"/>
<dbReference type="InterPro" id="IPR052340">
    <property type="entry name" value="RNase_Y/CdgJ"/>
</dbReference>
<dbReference type="InterPro" id="IPR035919">
    <property type="entry name" value="EAL_sf"/>
</dbReference>
<protein>
    <submittedName>
        <fullName evidence="2">EAL and modified HD-GYP domain-containing signal transduction protein</fullName>
    </submittedName>
</protein>
<dbReference type="PANTHER" id="PTHR33525">
    <property type="match status" value="1"/>
</dbReference>
<gene>
    <name evidence="2" type="ORF">SAMN05443575_1902</name>
</gene>
<dbReference type="PIRSF" id="PIRSF003180">
    <property type="entry name" value="DiGMPpdiest_YuxH"/>
    <property type="match status" value="1"/>
</dbReference>
<dbReference type="InterPro" id="IPR013976">
    <property type="entry name" value="HDOD"/>
</dbReference>
<feature type="domain" description="HDOD" evidence="1">
    <location>
        <begin position="197"/>
        <end position="390"/>
    </location>
</feature>
<evidence type="ECO:0000259" key="1">
    <source>
        <dbReference type="PROSITE" id="PS51833"/>
    </source>
</evidence>
<reference evidence="2 3" key="1">
    <citation type="submission" date="2016-11" db="EMBL/GenBank/DDBJ databases">
        <authorList>
            <person name="Jaros S."/>
            <person name="Januszkiewicz K."/>
            <person name="Wedrychowicz H."/>
        </authorList>
    </citation>
    <scope>NUCLEOTIDE SEQUENCE [LARGE SCALE GENOMIC DNA]</scope>
    <source>
        <strain evidence="2 3">DSM 45627</strain>
    </source>
</reference>
<dbReference type="RefSeq" id="WP_073388995.1">
    <property type="nucleotide sequence ID" value="NZ_FQVU01000002.1"/>
</dbReference>
<evidence type="ECO:0000313" key="3">
    <source>
        <dbReference type="Proteomes" id="UP000186132"/>
    </source>
</evidence>
<dbReference type="AlphaFoldDB" id="A0A1M5II96"/>
<organism evidence="2 3">
    <name type="scientific">Jatrophihabitans endophyticus</name>
    <dbReference type="NCBI Taxonomy" id="1206085"/>
    <lineage>
        <taxon>Bacteria</taxon>
        <taxon>Bacillati</taxon>
        <taxon>Actinomycetota</taxon>
        <taxon>Actinomycetes</taxon>
        <taxon>Jatrophihabitantales</taxon>
        <taxon>Jatrophihabitantaceae</taxon>
        <taxon>Jatrophihabitans</taxon>
    </lineage>
</organism>
<dbReference type="EMBL" id="FQVU01000002">
    <property type="protein sequence ID" value="SHG27966.1"/>
    <property type="molecule type" value="Genomic_DNA"/>
</dbReference>
<dbReference type="SUPFAM" id="SSF141868">
    <property type="entry name" value="EAL domain-like"/>
    <property type="match status" value="1"/>
</dbReference>
<accession>A0A1M5II96</accession>
<dbReference type="SUPFAM" id="SSF109604">
    <property type="entry name" value="HD-domain/PDEase-like"/>
    <property type="match status" value="1"/>
</dbReference>
<dbReference type="InterPro" id="IPR014408">
    <property type="entry name" value="dGMP_Pdiesterase_EAL/HD-GYP"/>
</dbReference>
<dbReference type="PANTHER" id="PTHR33525:SF4">
    <property type="entry name" value="CYCLIC DI-GMP PHOSPHODIESTERASE CDGJ"/>
    <property type="match status" value="1"/>
</dbReference>
<evidence type="ECO:0000313" key="2">
    <source>
        <dbReference type="EMBL" id="SHG27966.1"/>
    </source>
</evidence>
<name>A0A1M5II96_9ACTN</name>
<sequence length="401" mass="42214">MGFSDVIVGRQGVHRTSGLAGYELLFRSNVTASGQAPTADQRTAAVMVAAVSIGLERLVSDHGIFCAADRAVLTGEVPMLLPPERTVLSVAGGARVDDEVVAGCRELVRRGFTLAVSHDSPAADAPELLELADIVRVDTALASSSAVTDAVSAYEEHKVTLLADRVANRTDLPLLADAGFELFQGFALDRPTVVAGKAVSPGSVRNLSALAGLMGSDVDFEELEALLRRDPALAYHVMQLASLGRPGETRVAVDSIRTALVRAGVRRVKNWLAVLLARPSGRETECYDQLVTVLLRARACEQITQSRSPGSAGMAFAAGMLSGLDILLETPLDEIAATLELTPELHDAAFGGGGELSDIVRGVTAYQLTGADTGHLPRDQVEDAFASAFPWAFDCADAAVR</sequence>
<dbReference type="PROSITE" id="PS51833">
    <property type="entry name" value="HDOD"/>
    <property type="match status" value="1"/>
</dbReference>
<dbReference type="STRING" id="1206085.SAMN05443575_1902"/>
<dbReference type="Proteomes" id="UP000186132">
    <property type="component" value="Unassembled WGS sequence"/>
</dbReference>
<dbReference type="Gene3D" id="1.10.3210.10">
    <property type="entry name" value="Hypothetical protein af1432"/>
    <property type="match status" value="1"/>
</dbReference>
<dbReference type="OrthoDB" id="9804751at2"/>
<keyword evidence="3" id="KW-1185">Reference proteome</keyword>